<dbReference type="Pfam" id="PF04542">
    <property type="entry name" value="Sigma70_r2"/>
    <property type="match status" value="1"/>
</dbReference>
<evidence type="ECO:0000256" key="2">
    <source>
        <dbReference type="ARBA" id="ARBA00023015"/>
    </source>
</evidence>
<dbReference type="InterPro" id="IPR007627">
    <property type="entry name" value="RNA_pol_sigma70_r2"/>
</dbReference>
<dbReference type="Proteomes" id="UP000261111">
    <property type="component" value="Unassembled WGS sequence"/>
</dbReference>
<evidence type="ECO:0000256" key="1">
    <source>
        <dbReference type="ARBA" id="ARBA00010641"/>
    </source>
</evidence>
<dbReference type="SUPFAM" id="SSF88946">
    <property type="entry name" value="Sigma2 domain of RNA polymerase sigma factors"/>
    <property type="match status" value="1"/>
</dbReference>
<dbReference type="GO" id="GO:0016987">
    <property type="term" value="F:sigma factor activity"/>
    <property type="evidence" value="ECO:0007669"/>
    <property type="project" value="UniProtKB-KW"/>
</dbReference>
<dbReference type="InterPro" id="IPR013325">
    <property type="entry name" value="RNA_pol_sigma_r2"/>
</dbReference>
<gene>
    <name evidence="7" type="ORF">DWX41_14845</name>
</gene>
<dbReference type="NCBIfam" id="TIGR02937">
    <property type="entry name" value="sigma70-ECF"/>
    <property type="match status" value="1"/>
</dbReference>
<keyword evidence="3" id="KW-0731">Sigma factor</keyword>
<feature type="domain" description="RNA polymerase sigma factor 70 region 4 type 2" evidence="6">
    <location>
        <begin position="131"/>
        <end position="183"/>
    </location>
</feature>
<reference evidence="7 8" key="1">
    <citation type="submission" date="2018-08" db="EMBL/GenBank/DDBJ databases">
        <title>A genome reference for cultivated species of the human gut microbiota.</title>
        <authorList>
            <person name="Zou Y."/>
            <person name="Xue W."/>
            <person name="Luo G."/>
        </authorList>
    </citation>
    <scope>NUCLEOTIDE SEQUENCE [LARGE SCALE GENOMIC DNA]</scope>
    <source>
        <strain evidence="7 8">AF19-21</strain>
    </source>
</reference>
<dbReference type="AlphaFoldDB" id="A0A3E2WQ42"/>
<comment type="caution">
    <text evidence="7">The sequence shown here is derived from an EMBL/GenBank/DDBJ whole genome shotgun (WGS) entry which is preliminary data.</text>
</comment>
<dbReference type="InterPro" id="IPR013324">
    <property type="entry name" value="RNA_pol_sigma_r3/r4-like"/>
</dbReference>
<dbReference type="Gene3D" id="1.10.1740.10">
    <property type="match status" value="1"/>
</dbReference>
<comment type="similarity">
    <text evidence="1">Belongs to the sigma-70 factor family. ECF subfamily.</text>
</comment>
<keyword evidence="4" id="KW-0804">Transcription</keyword>
<dbReference type="GeneID" id="93332063"/>
<proteinExistence type="inferred from homology"/>
<evidence type="ECO:0000256" key="3">
    <source>
        <dbReference type="ARBA" id="ARBA00023082"/>
    </source>
</evidence>
<dbReference type="InterPro" id="IPR013249">
    <property type="entry name" value="RNA_pol_sigma70_r4_t2"/>
</dbReference>
<dbReference type="SUPFAM" id="SSF88659">
    <property type="entry name" value="Sigma3 and sigma4 domains of RNA polymerase sigma factors"/>
    <property type="match status" value="1"/>
</dbReference>
<dbReference type="Pfam" id="PF08281">
    <property type="entry name" value="Sigma70_r4_2"/>
    <property type="match status" value="1"/>
</dbReference>
<evidence type="ECO:0000259" key="5">
    <source>
        <dbReference type="Pfam" id="PF04542"/>
    </source>
</evidence>
<dbReference type="Gene3D" id="1.10.10.10">
    <property type="entry name" value="Winged helix-like DNA-binding domain superfamily/Winged helix DNA-binding domain"/>
    <property type="match status" value="1"/>
</dbReference>
<dbReference type="RefSeq" id="WP_025653981.1">
    <property type="nucleotide sequence ID" value="NZ_QVIA01000017.1"/>
</dbReference>
<protein>
    <submittedName>
        <fullName evidence="7">RNA polymerase sigma factor</fullName>
    </submittedName>
</protein>
<evidence type="ECO:0000259" key="6">
    <source>
        <dbReference type="Pfam" id="PF08281"/>
    </source>
</evidence>
<dbReference type="PANTHER" id="PTHR43133:SF51">
    <property type="entry name" value="RNA POLYMERASE SIGMA FACTOR"/>
    <property type="match status" value="1"/>
</dbReference>
<dbReference type="EMBL" id="QVIA01000017">
    <property type="protein sequence ID" value="RGC29330.1"/>
    <property type="molecule type" value="Genomic_DNA"/>
</dbReference>
<feature type="domain" description="RNA polymerase sigma-70 region 2" evidence="5">
    <location>
        <begin position="27"/>
        <end position="94"/>
    </location>
</feature>
<evidence type="ECO:0000313" key="7">
    <source>
        <dbReference type="EMBL" id="RGC29330.1"/>
    </source>
</evidence>
<evidence type="ECO:0000256" key="4">
    <source>
        <dbReference type="ARBA" id="ARBA00023163"/>
    </source>
</evidence>
<sequence length="189" mass="22397">MAELDYGYISTLVSRARTGDSDAFAELYAATYQKEYRFAFNYLKDEYLAQDALQETYILALKNLYTLRDSKLFISWLNQINFRVCFNMHRKQNRFDQELTGFTKEDIAVNKYQAKHHANPEEQVIRVDEREYIMKKILDLSFTESQAIIMKYYQNMKLEEIADVMEVSKSTVKRYLNSGRTKLAQALER</sequence>
<keyword evidence="2" id="KW-0805">Transcription regulation</keyword>
<dbReference type="GO" id="GO:0003677">
    <property type="term" value="F:DNA binding"/>
    <property type="evidence" value="ECO:0007669"/>
    <property type="project" value="InterPro"/>
</dbReference>
<dbReference type="InterPro" id="IPR036388">
    <property type="entry name" value="WH-like_DNA-bd_sf"/>
</dbReference>
<organism evidence="7 8">
    <name type="scientific">Hungatella hathewayi</name>
    <dbReference type="NCBI Taxonomy" id="154046"/>
    <lineage>
        <taxon>Bacteria</taxon>
        <taxon>Bacillati</taxon>
        <taxon>Bacillota</taxon>
        <taxon>Clostridia</taxon>
        <taxon>Lachnospirales</taxon>
        <taxon>Lachnospiraceae</taxon>
        <taxon>Hungatella</taxon>
    </lineage>
</organism>
<dbReference type="CDD" id="cd06171">
    <property type="entry name" value="Sigma70_r4"/>
    <property type="match status" value="1"/>
</dbReference>
<dbReference type="InterPro" id="IPR039425">
    <property type="entry name" value="RNA_pol_sigma-70-like"/>
</dbReference>
<name>A0A3E2WQ42_9FIRM</name>
<dbReference type="PANTHER" id="PTHR43133">
    <property type="entry name" value="RNA POLYMERASE ECF-TYPE SIGMA FACTO"/>
    <property type="match status" value="1"/>
</dbReference>
<evidence type="ECO:0000313" key="8">
    <source>
        <dbReference type="Proteomes" id="UP000261111"/>
    </source>
</evidence>
<accession>A0A3E2WQ42</accession>
<dbReference type="InterPro" id="IPR014284">
    <property type="entry name" value="RNA_pol_sigma-70_dom"/>
</dbReference>
<dbReference type="GO" id="GO:0006352">
    <property type="term" value="P:DNA-templated transcription initiation"/>
    <property type="evidence" value="ECO:0007669"/>
    <property type="project" value="InterPro"/>
</dbReference>